<evidence type="ECO:0000313" key="4">
    <source>
        <dbReference type="Proteomes" id="UP000054632"/>
    </source>
</evidence>
<reference evidence="4 5" key="1">
    <citation type="submission" date="2015-01" db="EMBL/GenBank/DDBJ databases">
        <title>Evolution of Trichinella species and genotypes.</title>
        <authorList>
            <person name="Korhonen P.K."/>
            <person name="Edoardo P."/>
            <person name="Giuseppe L.R."/>
            <person name="Gasser R.B."/>
        </authorList>
    </citation>
    <scope>NUCLEOTIDE SEQUENCE [LARGE SCALE GENOMIC DNA]</scope>
    <source>
        <strain evidence="1">ISS13</strain>
        <strain evidence="3">ISS176</strain>
        <strain evidence="2">ISS588</strain>
    </source>
</reference>
<dbReference type="Proteomes" id="UP000054632">
    <property type="component" value="Unassembled WGS sequence"/>
</dbReference>
<dbReference type="Proteomes" id="UP000054826">
    <property type="component" value="Unassembled WGS sequence"/>
</dbReference>
<comment type="caution">
    <text evidence="2">The sequence shown here is derived from an EMBL/GenBank/DDBJ whole genome shotgun (WGS) entry which is preliminary data.</text>
</comment>
<evidence type="ECO:0000313" key="5">
    <source>
        <dbReference type="Proteomes" id="UP000054805"/>
    </source>
</evidence>
<dbReference type="EMBL" id="JYDS01000083">
    <property type="protein sequence ID" value="KRZ26552.1"/>
    <property type="molecule type" value="Genomic_DNA"/>
</dbReference>
<evidence type="ECO:0000313" key="2">
    <source>
        <dbReference type="EMBL" id="KRZ26552.1"/>
    </source>
</evidence>
<gene>
    <name evidence="1" type="ORF">T4A_11754</name>
    <name evidence="2" type="ORF">T4B_11621</name>
    <name evidence="3" type="ORF">T4C_7485</name>
</gene>
<protein>
    <submittedName>
        <fullName evidence="2">Uncharacterized protein</fullName>
    </submittedName>
</protein>
<dbReference type="AlphaFoldDB" id="A0A0V1IV41"/>
<evidence type="ECO:0000313" key="3">
    <source>
        <dbReference type="EMBL" id="KRZ42244.1"/>
    </source>
</evidence>
<sequence>MLVSKVHHLTRSQYPSDLRKTILATGLNKANGQPPVRSVLGMRCYCEALSSDLGRWTPRHCPPDNQHRAGRFTYVRMQPYRLPSPTVRRKWSIVIWQRVCQPSTSTNHCPHAQMDAGHRLHIP</sequence>
<proteinExistence type="predicted"/>
<evidence type="ECO:0000313" key="1">
    <source>
        <dbReference type="EMBL" id="KRY72048.1"/>
    </source>
</evidence>
<dbReference type="Proteomes" id="UP000054805">
    <property type="component" value="Unassembled WGS sequence"/>
</dbReference>
<name>A0A0V1IV41_TRIPS</name>
<dbReference type="EMBL" id="JYDV01000015">
    <property type="protein sequence ID" value="KRZ42244.1"/>
    <property type="molecule type" value="Genomic_DNA"/>
</dbReference>
<organism evidence="2 5">
    <name type="scientific">Trichinella pseudospiralis</name>
    <name type="common">Parasitic roundworm</name>
    <dbReference type="NCBI Taxonomy" id="6337"/>
    <lineage>
        <taxon>Eukaryota</taxon>
        <taxon>Metazoa</taxon>
        <taxon>Ecdysozoa</taxon>
        <taxon>Nematoda</taxon>
        <taxon>Enoplea</taxon>
        <taxon>Dorylaimia</taxon>
        <taxon>Trichinellida</taxon>
        <taxon>Trichinellidae</taxon>
        <taxon>Trichinella</taxon>
    </lineage>
</organism>
<accession>A0A0V1IV41</accession>
<dbReference type="EMBL" id="JYDR01000049">
    <property type="protein sequence ID" value="KRY72048.1"/>
    <property type="molecule type" value="Genomic_DNA"/>
</dbReference>
<keyword evidence="5" id="KW-1185">Reference proteome</keyword>